<dbReference type="InterPro" id="IPR011701">
    <property type="entry name" value="MFS"/>
</dbReference>
<dbReference type="SUPFAM" id="SSF103473">
    <property type="entry name" value="MFS general substrate transporter"/>
    <property type="match status" value="1"/>
</dbReference>
<proteinExistence type="predicted"/>
<comment type="caution">
    <text evidence="7">The sequence shown here is derived from an EMBL/GenBank/DDBJ whole genome shotgun (WGS) entry which is preliminary data.</text>
</comment>
<feature type="transmembrane region" description="Helical" evidence="6">
    <location>
        <begin position="371"/>
        <end position="393"/>
    </location>
</feature>
<feature type="transmembrane region" description="Helical" evidence="6">
    <location>
        <begin position="343"/>
        <end position="365"/>
    </location>
</feature>
<evidence type="ECO:0000313" key="7">
    <source>
        <dbReference type="EMBL" id="MFC4075710.1"/>
    </source>
</evidence>
<organism evidence="7 8">
    <name type="scientific">Salinithrix halophila</name>
    <dbReference type="NCBI Taxonomy" id="1485204"/>
    <lineage>
        <taxon>Bacteria</taxon>
        <taxon>Bacillati</taxon>
        <taxon>Bacillota</taxon>
        <taxon>Bacilli</taxon>
        <taxon>Bacillales</taxon>
        <taxon>Thermoactinomycetaceae</taxon>
        <taxon>Salinithrix</taxon>
    </lineage>
</organism>
<feature type="transmembrane region" description="Helical" evidence="6">
    <location>
        <begin position="98"/>
        <end position="117"/>
    </location>
</feature>
<feature type="transmembrane region" description="Helical" evidence="6">
    <location>
        <begin position="154"/>
        <end position="182"/>
    </location>
</feature>
<sequence length="410" mass="44537">MRKLSASFRALWLGQALANLADAFYIMAIVTLIYKQTGSAAYSATVPVLRVGAQMASGLLAPLLLDRFPLRGLLIASQGGQTGLLLLLALIIGNFESGIPLILSVVFAVSFLDGWTVPARNAMIPRLVALVKANSWLSTTDQTMMLLGWSTGGLLVAWMGNLYTLWITILLFSVSSFLLVFIRDPEGKPIADKKEPLSNWYAIKDSWSTIWSNPVLRRVTLMDLIETLSASVWVGAILLVFVKEVLHRGEIWWGYINASYYAGTLLGGLVVIALSRRLSAHLAVGMFIGAAGNSLLTFVFAFVPIPAVSLILCLLMGPLYQLRDIAQRTLFQQTVSPSLLPKVVAAHGALMYGIFGLSIFLVGIASDLFGIRTIYIGTALLLACSSFLSLPLLRRTHAESKNQSPDNPAH</sequence>
<dbReference type="Proteomes" id="UP001595843">
    <property type="component" value="Unassembled WGS sequence"/>
</dbReference>
<feature type="transmembrane region" description="Helical" evidence="6">
    <location>
        <begin position="72"/>
        <end position="92"/>
    </location>
</feature>
<gene>
    <name evidence="7" type="ORF">ACFOUO_02685</name>
</gene>
<keyword evidence="5 6" id="KW-0472">Membrane</keyword>
<keyword evidence="2" id="KW-1003">Cell membrane</keyword>
<protein>
    <submittedName>
        <fullName evidence="7">MFS transporter</fullName>
    </submittedName>
</protein>
<evidence type="ECO:0000256" key="6">
    <source>
        <dbReference type="SAM" id="Phobius"/>
    </source>
</evidence>
<accession>A0ABV8JB52</accession>
<keyword evidence="8" id="KW-1185">Reference proteome</keyword>
<feature type="transmembrane region" description="Helical" evidence="6">
    <location>
        <begin position="254"/>
        <end position="275"/>
    </location>
</feature>
<dbReference type="EMBL" id="JBHSAP010000007">
    <property type="protein sequence ID" value="MFC4075710.1"/>
    <property type="molecule type" value="Genomic_DNA"/>
</dbReference>
<dbReference type="RefSeq" id="WP_380701891.1">
    <property type="nucleotide sequence ID" value="NZ_JBHSAP010000007.1"/>
</dbReference>
<feature type="transmembrane region" description="Helical" evidence="6">
    <location>
        <begin position="295"/>
        <end position="322"/>
    </location>
</feature>
<evidence type="ECO:0000313" key="8">
    <source>
        <dbReference type="Proteomes" id="UP001595843"/>
    </source>
</evidence>
<feature type="transmembrane region" description="Helical" evidence="6">
    <location>
        <begin position="12"/>
        <end position="34"/>
    </location>
</feature>
<evidence type="ECO:0000256" key="5">
    <source>
        <dbReference type="ARBA" id="ARBA00023136"/>
    </source>
</evidence>
<evidence type="ECO:0000256" key="4">
    <source>
        <dbReference type="ARBA" id="ARBA00022989"/>
    </source>
</evidence>
<dbReference type="Pfam" id="PF07690">
    <property type="entry name" value="MFS_1"/>
    <property type="match status" value="1"/>
</dbReference>
<feature type="transmembrane region" description="Helical" evidence="6">
    <location>
        <begin position="224"/>
        <end position="242"/>
    </location>
</feature>
<name>A0ABV8JB52_9BACL</name>
<dbReference type="PANTHER" id="PTHR23513:SF19">
    <property type="entry name" value="MAJOR FACILITATOR SUPERFAMILY (MFS) PROFILE DOMAIN-CONTAINING PROTEIN"/>
    <property type="match status" value="1"/>
</dbReference>
<dbReference type="InterPro" id="IPR036259">
    <property type="entry name" value="MFS_trans_sf"/>
</dbReference>
<dbReference type="Gene3D" id="1.20.1250.20">
    <property type="entry name" value="MFS general substrate transporter like domains"/>
    <property type="match status" value="1"/>
</dbReference>
<comment type="subcellular location">
    <subcellularLocation>
        <location evidence="1">Cell membrane</location>
        <topology evidence="1">Multi-pass membrane protein</topology>
    </subcellularLocation>
</comment>
<evidence type="ECO:0000256" key="2">
    <source>
        <dbReference type="ARBA" id="ARBA00022475"/>
    </source>
</evidence>
<dbReference type="PANTHER" id="PTHR23513">
    <property type="entry name" value="INTEGRAL MEMBRANE EFFLUX PROTEIN-RELATED"/>
    <property type="match status" value="1"/>
</dbReference>
<keyword evidence="3 6" id="KW-0812">Transmembrane</keyword>
<keyword evidence="4 6" id="KW-1133">Transmembrane helix</keyword>
<dbReference type="CDD" id="cd06173">
    <property type="entry name" value="MFS_MefA_like"/>
    <property type="match status" value="1"/>
</dbReference>
<reference evidence="8" key="1">
    <citation type="journal article" date="2019" name="Int. J. Syst. Evol. Microbiol.">
        <title>The Global Catalogue of Microorganisms (GCM) 10K type strain sequencing project: providing services to taxonomists for standard genome sequencing and annotation.</title>
        <authorList>
            <consortium name="The Broad Institute Genomics Platform"/>
            <consortium name="The Broad Institute Genome Sequencing Center for Infectious Disease"/>
            <person name="Wu L."/>
            <person name="Ma J."/>
        </authorList>
    </citation>
    <scope>NUCLEOTIDE SEQUENCE [LARGE SCALE GENOMIC DNA]</scope>
    <source>
        <strain evidence="8">IBRC-M 10813</strain>
    </source>
</reference>
<evidence type="ECO:0000256" key="1">
    <source>
        <dbReference type="ARBA" id="ARBA00004651"/>
    </source>
</evidence>
<evidence type="ECO:0000256" key="3">
    <source>
        <dbReference type="ARBA" id="ARBA00022692"/>
    </source>
</evidence>